<dbReference type="Gene3D" id="1.20.58.90">
    <property type="match status" value="1"/>
</dbReference>
<evidence type="ECO:0000313" key="6">
    <source>
        <dbReference type="Proteomes" id="UP000289738"/>
    </source>
</evidence>
<dbReference type="GO" id="GO:0005829">
    <property type="term" value="C:cytosol"/>
    <property type="evidence" value="ECO:0007669"/>
    <property type="project" value="TreeGrafter"/>
</dbReference>
<dbReference type="Proteomes" id="UP000289738">
    <property type="component" value="Chromosome B08"/>
</dbReference>
<organism evidence="5 6">
    <name type="scientific">Arachis hypogaea</name>
    <name type="common">Peanut</name>
    <dbReference type="NCBI Taxonomy" id="3818"/>
    <lineage>
        <taxon>Eukaryota</taxon>
        <taxon>Viridiplantae</taxon>
        <taxon>Streptophyta</taxon>
        <taxon>Embryophyta</taxon>
        <taxon>Tracheophyta</taxon>
        <taxon>Spermatophyta</taxon>
        <taxon>Magnoliopsida</taxon>
        <taxon>eudicotyledons</taxon>
        <taxon>Gunneridae</taxon>
        <taxon>Pentapetalae</taxon>
        <taxon>rosids</taxon>
        <taxon>fabids</taxon>
        <taxon>Fabales</taxon>
        <taxon>Fabaceae</taxon>
        <taxon>Papilionoideae</taxon>
        <taxon>50 kb inversion clade</taxon>
        <taxon>dalbergioids sensu lato</taxon>
        <taxon>Dalbergieae</taxon>
        <taxon>Pterocarpus clade</taxon>
        <taxon>Arachis</taxon>
    </lineage>
</organism>
<proteinExistence type="inferred from homology"/>
<dbReference type="SUPFAM" id="SSF46988">
    <property type="entry name" value="Tubulin chaperone cofactor A"/>
    <property type="match status" value="1"/>
</dbReference>
<accession>A0A444XYN9</accession>
<keyword evidence="6" id="KW-1185">Reference proteome</keyword>
<evidence type="ECO:0000256" key="2">
    <source>
        <dbReference type="ARBA" id="ARBA00023186"/>
    </source>
</evidence>
<gene>
    <name evidence="5" type="ORF">Ahy_B08g089720</name>
</gene>
<dbReference type="AlphaFoldDB" id="A0A444XYN9"/>
<dbReference type="InterPro" id="IPR036126">
    <property type="entry name" value="TBCA_sf"/>
</dbReference>
<dbReference type="InterPro" id="IPR032472">
    <property type="entry name" value="ArgoL2"/>
</dbReference>
<dbReference type="Pfam" id="PF02374">
    <property type="entry name" value="ArsA_ATPase"/>
    <property type="match status" value="1"/>
</dbReference>
<protein>
    <submittedName>
        <fullName evidence="5">Uncharacterized protein</fullName>
    </submittedName>
</protein>
<evidence type="ECO:0000256" key="1">
    <source>
        <dbReference type="ARBA" id="ARBA00006806"/>
    </source>
</evidence>
<dbReference type="GO" id="GO:0015630">
    <property type="term" value="C:microtubule cytoskeleton"/>
    <property type="evidence" value="ECO:0007669"/>
    <property type="project" value="TreeGrafter"/>
</dbReference>
<evidence type="ECO:0000259" key="4">
    <source>
        <dbReference type="Pfam" id="PF16488"/>
    </source>
</evidence>
<comment type="caution">
    <text evidence="5">The sequence shown here is derived from an EMBL/GenBank/DDBJ whole genome shotgun (WGS) entry which is preliminary data.</text>
</comment>
<comment type="similarity">
    <text evidence="1">Belongs to the TBCA family.</text>
</comment>
<feature type="domain" description="Argonaute linker 2" evidence="4">
    <location>
        <begin position="43"/>
        <end position="87"/>
    </location>
</feature>
<reference evidence="5 6" key="1">
    <citation type="submission" date="2019-01" db="EMBL/GenBank/DDBJ databases">
        <title>Sequencing of cultivated peanut Arachis hypogaea provides insights into genome evolution and oil improvement.</title>
        <authorList>
            <person name="Chen X."/>
        </authorList>
    </citation>
    <scope>NUCLEOTIDE SEQUENCE [LARGE SCALE GENOMIC DNA]</scope>
    <source>
        <strain evidence="6">cv. Fuhuasheng</strain>
        <tissue evidence="5">Leaves</tissue>
    </source>
</reference>
<dbReference type="GO" id="GO:0048487">
    <property type="term" value="F:beta-tubulin binding"/>
    <property type="evidence" value="ECO:0007669"/>
    <property type="project" value="InterPro"/>
</dbReference>
<dbReference type="InterPro" id="IPR027417">
    <property type="entry name" value="P-loop_NTPase"/>
</dbReference>
<evidence type="ECO:0000313" key="5">
    <source>
        <dbReference type="EMBL" id="RYQ94788.1"/>
    </source>
</evidence>
<name>A0A444XYN9_ARAHY</name>
<evidence type="ECO:0000259" key="3">
    <source>
        <dbReference type="Pfam" id="PF02374"/>
    </source>
</evidence>
<dbReference type="STRING" id="3818.A0A444XYN9"/>
<dbReference type="GO" id="GO:0007023">
    <property type="term" value="P:post-chaperonin tubulin folding pathway"/>
    <property type="evidence" value="ECO:0007669"/>
    <property type="project" value="InterPro"/>
</dbReference>
<dbReference type="GO" id="GO:0007021">
    <property type="term" value="P:tubulin complex assembly"/>
    <property type="evidence" value="ECO:0007669"/>
    <property type="project" value="InterPro"/>
</dbReference>
<dbReference type="Pfam" id="PF16488">
    <property type="entry name" value="ArgoL2"/>
    <property type="match status" value="1"/>
</dbReference>
<dbReference type="PANTHER" id="PTHR21500:SF0">
    <property type="entry name" value="TUBULIN-SPECIFIC CHAPERONE A"/>
    <property type="match status" value="1"/>
</dbReference>
<dbReference type="PANTHER" id="PTHR21500">
    <property type="entry name" value="TUBULIN-SPECIFIC CHAPERONE A"/>
    <property type="match status" value="1"/>
</dbReference>
<keyword evidence="2" id="KW-0143">Chaperone</keyword>
<dbReference type="InterPro" id="IPR025723">
    <property type="entry name" value="ArsA/GET3_ATPase-like"/>
</dbReference>
<dbReference type="SUPFAM" id="SSF52540">
    <property type="entry name" value="P-loop containing nucleoside triphosphate hydrolases"/>
    <property type="match status" value="1"/>
</dbReference>
<dbReference type="InterPro" id="IPR004226">
    <property type="entry name" value="TBCA"/>
</dbReference>
<sequence>MKGIRDGDDGTKEVTILTLVEKSTLSTLQRASLVEKSRQKPPERMRVLSDALKTSNYGSEPMLQNCEISISIGFTQVDGRVLPSPKVFNISFCHCTLETCLLDVVPMRTSRTASGRGGARFGSSWSLKGKEEVCSRTADNIPQILLSSSSSRRHGAPSMAMQGTPTTCPTRTLLELRLCERWFRDTLKEAKAGDINMQVLVGQMYYSGYDVPRDDQKVCSFFYFDYGSCTEGVCGFDEMVAGKERKYYMLSGKGGVGKTSCAVSLVVRFANHGHPTMIVSTDPAHSLSDYFAQEVERETAKTADMKEKGANPYDLKQQENVLAESRMMIPDCHKRLEAALVDLKGALAELEKSNEKEGDTEFAKDAAFGYKSSNLRDGSACAVNAASKRDMAVFALGMIKEELMGKHFLSRTTASFVSSYRPTRSRT</sequence>
<dbReference type="EMBL" id="SDMP01000018">
    <property type="protein sequence ID" value="RYQ94788.1"/>
    <property type="molecule type" value="Genomic_DNA"/>
</dbReference>
<feature type="domain" description="ArsA/GET3 Anion-transporting ATPase-like" evidence="3">
    <location>
        <begin position="246"/>
        <end position="302"/>
    </location>
</feature>